<dbReference type="GO" id="GO:0045292">
    <property type="term" value="P:mRNA cis splicing, via spliceosome"/>
    <property type="evidence" value="ECO:0007669"/>
    <property type="project" value="TreeGrafter"/>
</dbReference>
<evidence type="ECO:0000256" key="6">
    <source>
        <dbReference type="ARBA" id="ARBA00023242"/>
    </source>
</evidence>
<dbReference type="Gene3D" id="2.30.29.30">
    <property type="entry name" value="Pleckstrin-homology domain (PH domain)/Phosphotyrosine-binding domain (PTB)"/>
    <property type="match status" value="1"/>
</dbReference>
<name>A0A6J2YRM7_SITOR</name>
<dbReference type="InterPro" id="IPR003521">
    <property type="entry name" value="ICln"/>
</dbReference>
<dbReference type="Proteomes" id="UP000504635">
    <property type="component" value="Unplaced"/>
</dbReference>
<dbReference type="GeneID" id="115889990"/>
<comment type="similarity">
    <text evidence="3">Belongs to the pICln (TC 1.A.47) family.</text>
</comment>
<comment type="subcellular location">
    <subcellularLocation>
        <location evidence="2">Cytoplasm</location>
    </subcellularLocation>
    <subcellularLocation>
        <location evidence="1">Nucleus</location>
    </subcellularLocation>
</comment>
<comment type="function">
    <text evidence="7">Involved in both the assembly of spliceosomal snRNPs and the methylation of Sm proteins. Chaperone that regulates the assembly of spliceosomal U1, U2, U4 and U5 small nuclear ribonucleoproteins (snRNPs), the building blocks of the spliceosome, and thereby plays an important role in the splicing of cellular pre-mRNAs. Most spliceosomal snRNPs contain a common set of Sm proteins SNRPB, SNRPD1, SNRPD2, SNRPD3, SNRPE, SNRPF and SNRPG that assemble in a heptameric protein ring on the Sm site of the small nuclear RNA to form the core snRNP (Sm core). In the cytosol, the Sm proteins SNRPD1, SNRPD2, SNRPE, SNRPF and SNRPG are trapped in an inactive 6S pICln-Sm complex by the chaperone CLNS1A that controls the assembly of the core snRNP. Dissociation by the SMN complex of CLNS1A from the trapped Sm proteins and their transfer to an SMN-Sm complex triggers the assembly of core snRNPs and their transport to the nucleus.</text>
</comment>
<dbReference type="OrthoDB" id="19714at2759"/>
<dbReference type="AlphaFoldDB" id="A0A6J2YRM7"/>
<evidence type="ECO:0000256" key="2">
    <source>
        <dbReference type="ARBA" id="ARBA00004496"/>
    </source>
</evidence>
<dbReference type="GO" id="GO:0000387">
    <property type="term" value="P:spliceosomal snRNP assembly"/>
    <property type="evidence" value="ECO:0007669"/>
    <property type="project" value="InterPro"/>
</dbReference>
<reference evidence="9" key="1">
    <citation type="submission" date="2025-08" db="UniProtKB">
        <authorList>
            <consortium name="RefSeq"/>
        </authorList>
    </citation>
    <scope>IDENTIFICATION</scope>
    <source>
        <tissue evidence="9">Gonads</tissue>
    </source>
</reference>
<dbReference type="GO" id="GO:0005829">
    <property type="term" value="C:cytosol"/>
    <property type="evidence" value="ECO:0007669"/>
    <property type="project" value="InterPro"/>
</dbReference>
<dbReference type="PANTHER" id="PTHR21399:SF0">
    <property type="entry name" value="METHYLOSOME SUBUNIT PICLN"/>
    <property type="match status" value="1"/>
</dbReference>
<evidence type="ECO:0000313" key="9">
    <source>
        <dbReference type="RefSeq" id="XP_030765962.1"/>
    </source>
</evidence>
<evidence type="ECO:0000256" key="7">
    <source>
        <dbReference type="ARBA" id="ARBA00045890"/>
    </source>
</evidence>
<dbReference type="PRINTS" id="PR01348">
    <property type="entry name" value="ICLNCHANNEL"/>
</dbReference>
<organism evidence="8 9">
    <name type="scientific">Sitophilus oryzae</name>
    <name type="common">Rice weevil</name>
    <name type="synonym">Curculio oryzae</name>
    <dbReference type="NCBI Taxonomy" id="7048"/>
    <lineage>
        <taxon>Eukaryota</taxon>
        <taxon>Metazoa</taxon>
        <taxon>Ecdysozoa</taxon>
        <taxon>Arthropoda</taxon>
        <taxon>Hexapoda</taxon>
        <taxon>Insecta</taxon>
        <taxon>Pterygota</taxon>
        <taxon>Neoptera</taxon>
        <taxon>Endopterygota</taxon>
        <taxon>Coleoptera</taxon>
        <taxon>Polyphaga</taxon>
        <taxon>Cucujiformia</taxon>
        <taxon>Curculionidae</taxon>
        <taxon>Dryophthorinae</taxon>
        <taxon>Sitophilus</taxon>
    </lineage>
</organism>
<keyword evidence="6" id="KW-0539">Nucleus</keyword>
<accession>A0A6J2YRM7</accession>
<dbReference type="GO" id="GO:0006821">
    <property type="term" value="P:chloride transport"/>
    <property type="evidence" value="ECO:0007669"/>
    <property type="project" value="InterPro"/>
</dbReference>
<evidence type="ECO:0000256" key="4">
    <source>
        <dbReference type="ARBA" id="ARBA00015653"/>
    </source>
</evidence>
<dbReference type="GO" id="GO:0034709">
    <property type="term" value="C:methylosome"/>
    <property type="evidence" value="ECO:0007669"/>
    <property type="project" value="InterPro"/>
</dbReference>
<sequence>MVILNCFRYPESNIRHEQRNVRAILDKKDLGLGTLFISENNLCWQEKDNIGFCIDYRNISLHAISKDENVYSRECIYIMVDGRIYMPGDEPQHLNDDNDEDVESEPEISELLLVPDEENSPSVLTIYEAIKICQELNPDPDDMDEEDEEDDLYADAEDEMEEGHYVIHDRADGDADINELSRRLEGNTVDINYIQNGNEEDEFQDAD</sequence>
<dbReference type="GO" id="GO:0005886">
    <property type="term" value="C:plasma membrane"/>
    <property type="evidence" value="ECO:0007669"/>
    <property type="project" value="InterPro"/>
</dbReference>
<keyword evidence="8" id="KW-1185">Reference proteome</keyword>
<evidence type="ECO:0000256" key="5">
    <source>
        <dbReference type="ARBA" id="ARBA00022490"/>
    </source>
</evidence>
<dbReference type="GO" id="GO:0006884">
    <property type="term" value="P:cell volume homeostasis"/>
    <property type="evidence" value="ECO:0007669"/>
    <property type="project" value="InterPro"/>
</dbReference>
<proteinExistence type="inferred from homology"/>
<dbReference type="RefSeq" id="XP_030765962.1">
    <property type="nucleotide sequence ID" value="XM_030910102.1"/>
</dbReference>
<dbReference type="GO" id="GO:0005681">
    <property type="term" value="C:spliceosomal complex"/>
    <property type="evidence" value="ECO:0007669"/>
    <property type="project" value="TreeGrafter"/>
</dbReference>
<evidence type="ECO:0000256" key="1">
    <source>
        <dbReference type="ARBA" id="ARBA00004123"/>
    </source>
</evidence>
<evidence type="ECO:0000313" key="8">
    <source>
        <dbReference type="Proteomes" id="UP000504635"/>
    </source>
</evidence>
<dbReference type="Pfam" id="PF03517">
    <property type="entry name" value="Voldacs"/>
    <property type="match status" value="1"/>
</dbReference>
<dbReference type="InParanoid" id="A0A6J2YRM7"/>
<dbReference type="InterPro" id="IPR011993">
    <property type="entry name" value="PH-like_dom_sf"/>
</dbReference>
<gene>
    <name evidence="9" type="primary">LOC115889990</name>
</gene>
<dbReference type="InterPro" id="IPR039924">
    <property type="entry name" value="ICln/Lot5/Saf5"/>
</dbReference>
<evidence type="ECO:0000256" key="3">
    <source>
        <dbReference type="ARBA" id="ARBA00007054"/>
    </source>
</evidence>
<dbReference type="GO" id="GO:0034715">
    <property type="term" value="C:pICln-Sm protein complex"/>
    <property type="evidence" value="ECO:0007669"/>
    <property type="project" value="InterPro"/>
</dbReference>
<dbReference type="FunCoup" id="A0A6J2YRM7">
    <property type="interactions" value="1175"/>
</dbReference>
<dbReference type="KEGG" id="soy:115889990"/>
<protein>
    <recommendedName>
        <fullName evidence="4">Methylosome subunit pICln</fullName>
    </recommendedName>
</protein>
<keyword evidence="5" id="KW-0963">Cytoplasm</keyword>
<dbReference type="PANTHER" id="PTHR21399">
    <property type="entry name" value="CHLORIDE CONDUCTANCE REGULATORY PROTEIN ICLN"/>
    <property type="match status" value="1"/>
</dbReference>